<keyword evidence="6" id="KW-0119">Carbohydrate metabolism</keyword>
<evidence type="ECO:0000256" key="7">
    <source>
        <dbReference type="ARBA" id="ARBA00035898"/>
    </source>
</evidence>
<evidence type="ECO:0000256" key="8">
    <source>
        <dbReference type="ARBA" id="ARBA00036346"/>
    </source>
</evidence>
<accession>A0ABW0TDY7</accession>
<evidence type="ECO:0000256" key="9">
    <source>
        <dbReference type="ARBA" id="ARBA00037335"/>
    </source>
</evidence>
<keyword evidence="16" id="KW-1185">Reference proteome</keyword>
<evidence type="ECO:0000256" key="11">
    <source>
        <dbReference type="ARBA" id="ARBA00039461"/>
    </source>
</evidence>
<comment type="caution">
    <text evidence="15">The sequence shown here is derived from an EMBL/GenBank/DDBJ whole genome shotgun (WGS) entry which is preliminary data.</text>
</comment>
<dbReference type="Pfam" id="PF07005">
    <property type="entry name" value="SBD_N"/>
    <property type="match status" value="1"/>
</dbReference>
<dbReference type="GO" id="GO:0016301">
    <property type="term" value="F:kinase activity"/>
    <property type="evidence" value="ECO:0007669"/>
    <property type="project" value="UniProtKB-KW"/>
</dbReference>
<dbReference type="EMBL" id="JBHSNB010000004">
    <property type="protein sequence ID" value="MFC5586866.1"/>
    <property type="molecule type" value="Genomic_DNA"/>
</dbReference>
<evidence type="ECO:0000256" key="6">
    <source>
        <dbReference type="ARBA" id="ARBA00023277"/>
    </source>
</evidence>
<dbReference type="NCBIfam" id="NF043035">
    <property type="entry name" value="OxoTetrKin"/>
    <property type="match status" value="1"/>
</dbReference>
<comment type="catalytic activity">
    <reaction evidence="7">
        <text>3-dehydro-L-erythronate + ATP = 3-dehydro-4-O-phospho-L-erythronate + ADP + H(+)</text>
        <dbReference type="Rhea" id="RHEA:52552"/>
        <dbReference type="ChEBI" id="CHEBI:15378"/>
        <dbReference type="ChEBI" id="CHEBI:30616"/>
        <dbReference type="ChEBI" id="CHEBI:136592"/>
        <dbReference type="ChEBI" id="CHEBI:136670"/>
        <dbReference type="ChEBI" id="CHEBI:456216"/>
        <dbReference type="EC" id="2.7.1.217"/>
    </reaction>
</comment>
<evidence type="ECO:0000259" key="13">
    <source>
        <dbReference type="Pfam" id="PF07005"/>
    </source>
</evidence>
<evidence type="ECO:0000256" key="2">
    <source>
        <dbReference type="ARBA" id="ARBA00022679"/>
    </source>
</evidence>
<evidence type="ECO:0000256" key="4">
    <source>
        <dbReference type="ARBA" id="ARBA00022777"/>
    </source>
</evidence>
<evidence type="ECO:0000256" key="3">
    <source>
        <dbReference type="ARBA" id="ARBA00022741"/>
    </source>
</evidence>
<evidence type="ECO:0000256" key="1">
    <source>
        <dbReference type="ARBA" id="ARBA00005715"/>
    </source>
</evidence>
<name>A0ABW0TDY7_9HYPH</name>
<evidence type="ECO:0000256" key="5">
    <source>
        <dbReference type="ARBA" id="ARBA00022840"/>
    </source>
</evidence>
<dbReference type="InterPro" id="IPR010737">
    <property type="entry name" value="4-carb_acid_sugar_kinase_N"/>
</dbReference>
<comment type="similarity">
    <text evidence="1">Belongs to the four-carbon acid sugar kinase family.</text>
</comment>
<keyword evidence="3" id="KW-0547">Nucleotide-binding</keyword>
<evidence type="ECO:0000256" key="10">
    <source>
        <dbReference type="ARBA" id="ARBA00039095"/>
    </source>
</evidence>
<comment type="function">
    <text evidence="9">Catalyzes the ATP-dependent phosphorylation of 3-oxo-tetronate to 3-oxo-tetronate 4-phosphate.</text>
</comment>
<feature type="domain" description="Four-carbon acid sugar kinase nucleotide binding" evidence="14">
    <location>
        <begin position="257"/>
        <end position="413"/>
    </location>
</feature>
<keyword evidence="5" id="KW-0067">ATP-binding</keyword>
<evidence type="ECO:0000313" key="16">
    <source>
        <dbReference type="Proteomes" id="UP001596107"/>
    </source>
</evidence>
<comment type="catalytic activity">
    <reaction evidence="8">
        <text>3-dehydro-D-erythronate + ATP = 3-dehydro-4-O-phospho-D-erythronate + ADP + H(+)</text>
        <dbReference type="Rhea" id="RHEA:52556"/>
        <dbReference type="ChEBI" id="CHEBI:15378"/>
        <dbReference type="ChEBI" id="CHEBI:30616"/>
        <dbReference type="ChEBI" id="CHEBI:57958"/>
        <dbReference type="ChEBI" id="CHEBI:136593"/>
        <dbReference type="ChEBI" id="CHEBI:456216"/>
        <dbReference type="EC" id="2.7.1.217"/>
    </reaction>
</comment>
<evidence type="ECO:0000256" key="12">
    <source>
        <dbReference type="ARBA" id="ARBA00041377"/>
    </source>
</evidence>
<dbReference type="Proteomes" id="UP001596107">
    <property type="component" value="Unassembled WGS sequence"/>
</dbReference>
<proteinExistence type="inferred from homology"/>
<dbReference type="InterPro" id="IPR042213">
    <property type="entry name" value="NBD_C_sf"/>
</dbReference>
<sequence>MAAILGCIADDFTGATDLAGLLGRSGMRVSLRIGVPSEPPRDTAPLEVIALKSRAAPLPEAIEQTRAALRWLKAAGAQRYFLKYCSTFDSTAGGNIGPAAEALMSDLGIEQTVYCPAFPENGRSVYMGNLFVGQQPLAESPMRDHPLTPMRDSNLMRLLKPQVQGAVGLVDRITVAQGEQAIRKALEALATQNIAHVVMDAIDNADLERIAGACRDMPLVTGGSALAMALPALYRSEGLISGDAAPPSAPPLARATVVLSGSCSDMTNRQVERYIRQGAPSYRIDPLEVAANGPDAVFRWLAEQELNKAPIIYATAEPAEVKHVQSKMGAVRAGALIEETLASCAVAAREAGARRFIVAGGETSGAVTQALGASQLDVGAEIAPGVPWTYCRSARYPIALALKSGNFGAEGFFTDAQTVLEGK</sequence>
<dbReference type="InterPro" id="IPR031475">
    <property type="entry name" value="NBD_C"/>
</dbReference>
<keyword evidence="2 15" id="KW-0808">Transferase</keyword>
<evidence type="ECO:0000313" key="15">
    <source>
        <dbReference type="EMBL" id="MFC5586866.1"/>
    </source>
</evidence>
<dbReference type="Gene3D" id="3.40.50.10840">
    <property type="entry name" value="Putative sugar-binding, N-terminal domain"/>
    <property type="match status" value="1"/>
</dbReference>
<dbReference type="EC" id="2.7.1.217" evidence="10"/>
<dbReference type="InterPro" id="IPR050007">
    <property type="entry name" value="OtnK"/>
</dbReference>
<protein>
    <recommendedName>
        <fullName evidence="11">3-oxo-tetronate kinase</fullName>
        <ecNumber evidence="10">2.7.1.217</ecNumber>
    </recommendedName>
    <alternativeName>
        <fullName evidence="12">3-dehydrotetronate 4-kinase</fullName>
    </alternativeName>
</protein>
<keyword evidence="4 15" id="KW-0418">Kinase</keyword>
<dbReference type="RefSeq" id="WP_223022062.1">
    <property type="nucleotide sequence ID" value="NZ_CP078143.1"/>
</dbReference>
<dbReference type="InterPro" id="IPR037051">
    <property type="entry name" value="4-carb_acid_sugar_kinase_N_sf"/>
</dbReference>
<reference evidence="16" key="1">
    <citation type="journal article" date="2019" name="Int. J. Syst. Evol. Microbiol.">
        <title>The Global Catalogue of Microorganisms (GCM) 10K type strain sequencing project: providing services to taxonomists for standard genome sequencing and annotation.</title>
        <authorList>
            <consortium name="The Broad Institute Genomics Platform"/>
            <consortium name="The Broad Institute Genome Sequencing Center for Infectious Disease"/>
            <person name="Wu L."/>
            <person name="Ma J."/>
        </authorList>
    </citation>
    <scope>NUCLEOTIDE SEQUENCE [LARGE SCALE GENOMIC DNA]</scope>
    <source>
        <strain evidence="16">JCM 3366</strain>
    </source>
</reference>
<feature type="domain" description="Four-carbon acid sugar kinase N-terminal" evidence="13">
    <location>
        <begin position="5"/>
        <end position="230"/>
    </location>
</feature>
<dbReference type="Pfam" id="PF17042">
    <property type="entry name" value="NBD_C"/>
    <property type="match status" value="1"/>
</dbReference>
<dbReference type="SUPFAM" id="SSF142764">
    <property type="entry name" value="YgbK-like"/>
    <property type="match status" value="1"/>
</dbReference>
<dbReference type="Gene3D" id="3.40.980.20">
    <property type="entry name" value="Four-carbon acid sugar kinase, nucleotide binding domain"/>
    <property type="match status" value="1"/>
</dbReference>
<evidence type="ECO:0000259" key="14">
    <source>
        <dbReference type="Pfam" id="PF17042"/>
    </source>
</evidence>
<gene>
    <name evidence="15" type="primary">otnK</name>
    <name evidence="15" type="ORF">ACFPOD_17265</name>
</gene>
<organism evidence="15 16">
    <name type="scientific">Nitratireductor kimnyeongensis</name>
    <dbReference type="NCBI Taxonomy" id="430679"/>
    <lineage>
        <taxon>Bacteria</taxon>
        <taxon>Pseudomonadati</taxon>
        <taxon>Pseudomonadota</taxon>
        <taxon>Alphaproteobacteria</taxon>
        <taxon>Hyphomicrobiales</taxon>
        <taxon>Phyllobacteriaceae</taxon>
        <taxon>Nitratireductor</taxon>
    </lineage>
</organism>